<evidence type="ECO:0000256" key="1">
    <source>
        <dbReference type="SAM" id="SignalP"/>
    </source>
</evidence>
<feature type="signal peptide" evidence="1">
    <location>
        <begin position="1"/>
        <end position="19"/>
    </location>
</feature>
<evidence type="ECO:0000313" key="2">
    <source>
        <dbReference type="EMBL" id="MEI5983352.1"/>
    </source>
</evidence>
<sequence length="216" mass="24564">MIKKNFYGLLGLLLLVVTACNNSGKKVEAHQDSTQRVEMNNPEEIQQISELITRFARAYLSEDNGKINALIHPEHGIAIIHRPGAADTYTIIDSIDFKNPMPHYYAYPVFVNKQVLKFESLPSYDCGTMKWDKIGFFCDTTSTTVNKPLETIAKFLEEFEDTKFDAEEKKEIAALEDGAYRVILAQEDGHLIFHVKKFDKGWYVTILDRAYAGCDA</sequence>
<feature type="chain" id="PRO_5046198311" description="Lipoprotein" evidence="1">
    <location>
        <begin position="20"/>
        <end position="216"/>
    </location>
</feature>
<accession>A0ABU8I1D4</accession>
<dbReference type="RefSeq" id="WP_336556990.1">
    <property type="nucleotide sequence ID" value="NZ_JAYLLN010000001.1"/>
</dbReference>
<gene>
    <name evidence="2" type="ORF">VJ786_00415</name>
</gene>
<dbReference type="EMBL" id="JAYLLN010000001">
    <property type="protein sequence ID" value="MEI5983352.1"/>
    <property type="molecule type" value="Genomic_DNA"/>
</dbReference>
<keyword evidence="1" id="KW-0732">Signal</keyword>
<protein>
    <recommendedName>
        <fullName evidence="4">Lipoprotein</fullName>
    </recommendedName>
</protein>
<dbReference type="Proteomes" id="UP001363035">
    <property type="component" value="Unassembled WGS sequence"/>
</dbReference>
<proteinExistence type="predicted"/>
<dbReference type="PROSITE" id="PS51257">
    <property type="entry name" value="PROKAR_LIPOPROTEIN"/>
    <property type="match status" value="1"/>
</dbReference>
<name>A0ABU8I1D4_9SPHI</name>
<comment type="caution">
    <text evidence="2">The sequence shown here is derived from an EMBL/GenBank/DDBJ whole genome shotgun (WGS) entry which is preliminary data.</text>
</comment>
<reference evidence="2 3" key="1">
    <citation type="submission" date="2024-01" db="EMBL/GenBank/DDBJ databases">
        <title>Sphingobacterium tenebrionis sp. nov., a novel endophyte isolated from tenebrio molitor intestines.</title>
        <authorList>
            <person name="Zhang C."/>
        </authorList>
    </citation>
    <scope>NUCLEOTIDE SEQUENCE [LARGE SCALE GENOMIC DNA]</scope>
    <source>
        <strain evidence="2 3">PU5-4</strain>
    </source>
</reference>
<keyword evidence="3" id="KW-1185">Reference proteome</keyword>
<organism evidence="2 3">
    <name type="scientific">Sphingobacterium tenebrionis</name>
    <dbReference type="NCBI Taxonomy" id="3111775"/>
    <lineage>
        <taxon>Bacteria</taxon>
        <taxon>Pseudomonadati</taxon>
        <taxon>Bacteroidota</taxon>
        <taxon>Sphingobacteriia</taxon>
        <taxon>Sphingobacteriales</taxon>
        <taxon>Sphingobacteriaceae</taxon>
        <taxon>Sphingobacterium</taxon>
    </lineage>
</organism>
<evidence type="ECO:0008006" key="4">
    <source>
        <dbReference type="Google" id="ProtNLM"/>
    </source>
</evidence>
<evidence type="ECO:0000313" key="3">
    <source>
        <dbReference type="Proteomes" id="UP001363035"/>
    </source>
</evidence>